<evidence type="ECO:0000256" key="3">
    <source>
        <dbReference type="ARBA" id="ARBA00022949"/>
    </source>
</evidence>
<accession>A0A7R8UDM1</accession>
<dbReference type="InterPro" id="IPR019359">
    <property type="entry name" value="CCDC85"/>
</dbReference>
<organism evidence="7 8">
    <name type="scientific">Hermetia illucens</name>
    <name type="common">Black soldier fly</name>
    <dbReference type="NCBI Taxonomy" id="343691"/>
    <lineage>
        <taxon>Eukaryota</taxon>
        <taxon>Metazoa</taxon>
        <taxon>Ecdysozoa</taxon>
        <taxon>Arthropoda</taxon>
        <taxon>Hexapoda</taxon>
        <taxon>Insecta</taxon>
        <taxon>Pterygota</taxon>
        <taxon>Neoptera</taxon>
        <taxon>Endopterygota</taxon>
        <taxon>Diptera</taxon>
        <taxon>Brachycera</taxon>
        <taxon>Stratiomyomorpha</taxon>
        <taxon>Stratiomyidae</taxon>
        <taxon>Hermetiinae</taxon>
        <taxon>Hermetia</taxon>
    </lineage>
</organism>
<evidence type="ECO:0000256" key="6">
    <source>
        <dbReference type="SAM" id="MobiDB-lite"/>
    </source>
</evidence>
<comment type="similarity">
    <text evidence="2">Belongs to the CCDC85 family.</text>
</comment>
<dbReference type="PANTHER" id="PTHR13546">
    <property type="entry name" value="RE60986P"/>
    <property type="match status" value="1"/>
</dbReference>
<evidence type="ECO:0000256" key="5">
    <source>
        <dbReference type="SAM" id="Coils"/>
    </source>
</evidence>
<feature type="compositionally biased region" description="Polar residues" evidence="6">
    <location>
        <begin position="1"/>
        <end position="30"/>
    </location>
</feature>
<protein>
    <recommendedName>
        <fullName evidence="9">Coiled-coil domain-containing protein 85C</fullName>
    </recommendedName>
</protein>
<comment type="subcellular location">
    <subcellularLocation>
        <location evidence="1">Cell junction</location>
        <location evidence="1">Adherens junction</location>
    </subcellularLocation>
</comment>
<feature type="compositionally biased region" description="Polar residues" evidence="6">
    <location>
        <begin position="390"/>
        <end position="401"/>
    </location>
</feature>
<feature type="region of interest" description="Disordered" evidence="6">
    <location>
        <begin position="99"/>
        <end position="153"/>
    </location>
</feature>
<feature type="coiled-coil region" evidence="5">
    <location>
        <begin position="322"/>
        <end position="356"/>
    </location>
</feature>
<dbReference type="OrthoDB" id="10056395at2759"/>
<sequence length="525" mass="58168">MATASSRTNLKSPTNIPLKKMSSTSNSLKLNGNLIGLPKQAVQIHQPPQHPHQQHHLPQQPQPSPASTSLTGTSQQQQSPQIAHSASATVLPQVSSSLHHFHAAGNPPSGAVLSSSHSTHIPPRYQPPPQPSGGILKHLPNQNSKPCAGYYPPDGSVPPHLNIKYPPDIPKLASVYIPESLKAGPAQPSRFAQRPPPHRFSAGHVSVHHEADHHGRGGTQVQQQQQQDMLKFVRKPDPDPGSSAGAVSGTGTMAGMLPGRLSAEQNRHLQNLLAELRALKDANQRLSEDNQELRDLCCFLDDDRQKGRKLAREWQRFGRYTASVMRQEVSAYQNKLRQLDDKQQELIRDNLELKELCLYLDEERAHVAANTLCANCGSSTRPTLRDDGDGSSSSTNADETLNNLRQYERQIGNITKDLNLRSTLSDQTLQYVRSLERRIRQLEEERGNASQQVPDPISNRPEAVVRALQVLEVREQLERDRNGNAVNAKNAEQMDDGEKALVREMCNVVWRKLEDNPNGPNIETI</sequence>
<dbReference type="EMBL" id="LR899009">
    <property type="protein sequence ID" value="CAD7078773.1"/>
    <property type="molecule type" value="Genomic_DNA"/>
</dbReference>
<feature type="region of interest" description="Disordered" evidence="6">
    <location>
        <begin position="1"/>
        <end position="87"/>
    </location>
</feature>
<dbReference type="OMA" id="KERNDTN"/>
<keyword evidence="4 5" id="KW-0175">Coiled coil</keyword>
<evidence type="ECO:0000313" key="8">
    <source>
        <dbReference type="Proteomes" id="UP000594454"/>
    </source>
</evidence>
<evidence type="ECO:0000313" key="7">
    <source>
        <dbReference type="EMBL" id="CAD7078773.1"/>
    </source>
</evidence>
<name>A0A7R8UDM1_HERIL</name>
<feature type="coiled-coil region" evidence="5">
    <location>
        <begin position="262"/>
        <end position="296"/>
    </location>
</feature>
<keyword evidence="8" id="KW-1185">Reference proteome</keyword>
<dbReference type="GO" id="GO:0005912">
    <property type="term" value="C:adherens junction"/>
    <property type="evidence" value="ECO:0007669"/>
    <property type="project" value="UniProtKB-SubCell"/>
</dbReference>
<evidence type="ECO:0000256" key="4">
    <source>
        <dbReference type="ARBA" id="ARBA00023054"/>
    </source>
</evidence>
<evidence type="ECO:0000256" key="2">
    <source>
        <dbReference type="ARBA" id="ARBA00009052"/>
    </source>
</evidence>
<dbReference type="FunCoup" id="A0A7R8UDM1">
    <property type="interactions" value="115"/>
</dbReference>
<gene>
    <name evidence="7" type="ORF">HERILL_LOCUS2025</name>
</gene>
<dbReference type="AlphaFoldDB" id="A0A7R8UDM1"/>
<dbReference type="InParanoid" id="A0A7R8UDM1"/>
<reference evidence="7 8" key="1">
    <citation type="submission" date="2020-11" db="EMBL/GenBank/DDBJ databases">
        <authorList>
            <person name="Wallbank WR R."/>
            <person name="Pardo Diaz C."/>
            <person name="Kozak K."/>
            <person name="Martin S."/>
            <person name="Jiggins C."/>
            <person name="Moest M."/>
            <person name="Warren A I."/>
            <person name="Generalovic N T."/>
            <person name="Byers J.R.P. K."/>
            <person name="Montejo-Kovacevich G."/>
            <person name="Yen C E."/>
        </authorList>
    </citation>
    <scope>NUCLEOTIDE SEQUENCE [LARGE SCALE GENOMIC DNA]</scope>
</reference>
<keyword evidence="3" id="KW-0965">Cell junction</keyword>
<feature type="compositionally biased region" description="Low complexity" evidence="6">
    <location>
        <begin position="65"/>
        <end position="87"/>
    </location>
</feature>
<dbReference type="PANTHER" id="PTHR13546:SF15">
    <property type="entry name" value="CCDC85"/>
    <property type="match status" value="1"/>
</dbReference>
<feature type="region of interest" description="Disordered" evidence="6">
    <location>
        <begin position="378"/>
        <end position="401"/>
    </location>
</feature>
<dbReference type="Proteomes" id="UP000594454">
    <property type="component" value="Chromosome 1"/>
</dbReference>
<proteinExistence type="inferred from homology"/>
<evidence type="ECO:0008006" key="9">
    <source>
        <dbReference type="Google" id="ProtNLM"/>
    </source>
</evidence>
<evidence type="ECO:0000256" key="1">
    <source>
        <dbReference type="ARBA" id="ARBA00004536"/>
    </source>
</evidence>
<dbReference type="Pfam" id="PF10226">
    <property type="entry name" value="CCDC85"/>
    <property type="match status" value="1"/>
</dbReference>